<dbReference type="RefSeq" id="XP_637649.1">
    <property type="nucleotide sequence ID" value="XM_632557.1"/>
</dbReference>
<dbReference type="InterPro" id="IPR013083">
    <property type="entry name" value="Znf_RING/FYVE/PHD"/>
</dbReference>
<evidence type="ECO:0000256" key="2">
    <source>
        <dbReference type="ARBA" id="ARBA00022723"/>
    </source>
</evidence>
<dbReference type="CDD" id="cd00200">
    <property type="entry name" value="WD40"/>
    <property type="match status" value="1"/>
</dbReference>
<dbReference type="InterPro" id="IPR019775">
    <property type="entry name" value="WD40_repeat_CS"/>
</dbReference>
<reference evidence="8 9" key="1">
    <citation type="journal article" date="2005" name="Nature">
        <title>The genome of the social amoeba Dictyostelium discoideum.</title>
        <authorList>
            <consortium name="The Dictyostelium discoideum Sequencing Consortium"/>
            <person name="Eichinger L."/>
            <person name="Pachebat J.A."/>
            <person name="Glockner G."/>
            <person name="Rajandream M.A."/>
            <person name="Sucgang R."/>
            <person name="Berriman M."/>
            <person name="Song J."/>
            <person name="Olsen R."/>
            <person name="Szafranski K."/>
            <person name="Xu Q."/>
            <person name="Tunggal B."/>
            <person name="Kummerfeld S."/>
            <person name="Madera M."/>
            <person name="Konfortov B.A."/>
            <person name="Rivero F."/>
            <person name="Bankier A.T."/>
            <person name="Lehmann R."/>
            <person name="Hamlin N."/>
            <person name="Davies R."/>
            <person name="Gaudet P."/>
            <person name="Fey P."/>
            <person name="Pilcher K."/>
            <person name="Chen G."/>
            <person name="Saunders D."/>
            <person name="Sodergren E."/>
            <person name="Davis P."/>
            <person name="Kerhornou A."/>
            <person name="Nie X."/>
            <person name="Hall N."/>
            <person name="Anjard C."/>
            <person name="Hemphill L."/>
            <person name="Bason N."/>
            <person name="Farbrother P."/>
            <person name="Desany B."/>
            <person name="Just E."/>
            <person name="Morio T."/>
            <person name="Rost R."/>
            <person name="Churcher C."/>
            <person name="Cooper J."/>
            <person name="Haydock S."/>
            <person name="van Driessche N."/>
            <person name="Cronin A."/>
            <person name="Goodhead I."/>
            <person name="Muzny D."/>
            <person name="Mourier T."/>
            <person name="Pain A."/>
            <person name="Lu M."/>
            <person name="Harper D."/>
            <person name="Lindsay R."/>
            <person name="Hauser H."/>
            <person name="James K."/>
            <person name="Quiles M."/>
            <person name="Madan Babu M."/>
            <person name="Saito T."/>
            <person name="Buchrieser C."/>
            <person name="Wardroper A."/>
            <person name="Felder M."/>
            <person name="Thangavelu M."/>
            <person name="Johnson D."/>
            <person name="Knights A."/>
            <person name="Loulseged H."/>
            <person name="Mungall K."/>
            <person name="Oliver K."/>
            <person name="Price C."/>
            <person name="Quail M.A."/>
            <person name="Urushihara H."/>
            <person name="Hernandez J."/>
            <person name="Rabbinowitsch E."/>
            <person name="Steffen D."/>
            <person name="Sanders M."/>
            <person name="Ma J."/>
            <person name="Kohara Y."/>
            <person name="Sharp S."/>
            <person name="Simmonds M."/>
            <person name="Spiegler S."/>
            <person name="Tivey A."/>
            <person name="Sugano S."/>
            <person name="White B."/>
            <person name="Walker D."/>
            <person name="Woodward J."/>
            <person name="Winckler T."/>
            <person name="Tanaka Y."/>
            <person name="Shaulsky G."/>
            <person name="Schleicher M."/>
            <person name="Weinstock G."/>
            <person name="Rosenthal A."/>
            <person name="Cox E.C."/>
            <person name="Chisholm R.L."/>
            <person name="Gibbs R."/>
            <person name="Loomis W.F."/>
            <person name="Platzer M."/>
            <person name="Kay R.R."/>
            <person name="Williams J."/>
            <person name="Dear P.H."/>
            <person name="Noegel A.A."/>
            <person name="Barrell B."/>
            <person name="Kuspa A."/>
        </authorList>
    </citation>
    <scope>NUCLEOTIDE SEQUENCE [LARGE SCALE GENOMIC DNA]</scope>
    <source>
        <strain evidence="8 9">AX4</strain>
    </source>
</reference>
<dbReference type="PhylomeDB" id="Q54LB2"/>
<dbReference type="InParanoid" id="Q54LB2"/>
<comment type="caution">
    <text evidence="8">The sequence shown here is derived from an EMBL/GenBank/DDBJ whole genome shotgun (WGS) entry which is preliminary data.</text>
</comment>
<dbReference type="eggNOG" id="KOG0297">
    <property type="taxonomic scope" value="Eukaryota"/>
</dbReference>
<dbReference type="PROSITE" id="PS00678">
    <property type="entry name" value="WD_REPEATS_1"/>
    <property type="match status" value="2"/>
</dbReference>
<dbReference type="SMR" id="Q54LB2"/>
<dbReference type="PRINTS" id="PR00320">
    <property type="entry name" value="GPROTEINBRPT"/>
</dbReference>
<dbReference type="GO" id="GO:0030126">
    <property type="term" value="C:COPI vesicle coat"/>
    <property type="evidence" value="ECO:0000318"/>
    <property type="project" value="GO_Central"/>
</dbReference>
<dbReference type="PaxDb" id="44689-DDB0187121"/>
<dbReference type="GeneID" id="8625789"/>
<keyword evidence="2" id="KW-0479">Metal-binding</keyword>
<dbReference type="AlphaFoldDB" id="Q54LB2"/>
<dbReference type="STRING" id="44689.Q54LB2"/>
<evidence type="ECO:0000256" key="6">
    <source>
        <dbReference type="PROSITE-ProRule" id="PRU00221"/>
    </source>
</evidence>
<dbReference type="VEuPathDB" id="AmoebaDB:DDB_G0286735"/>
<dbReference type="InterPro" id="IPR015943">
    <property type="entry name" value="WD40/YVTN_repeat-like_dom_sf"/>
</dbReference>
<dbReference type="PANTHER" id="PTHR19848:SF6">
    <property type="entry name" value="E3 UBIQUITIN-PROTEIN LIGASE TRAF7"/>
    <property type="match status" value="1"/>
</dbReference>
<keyword evidence="5" id="KW-0862">Zinc</keyword>
<dbReference type="FunFam" id="2.130.10.10:FF:003348">
    <property type="entry name" value="Predicted protein"/>
    <property type="match status" value="1"/>
</dbReference>
<evidence type="ECO:0000313" key="9">
    <source>
        <dbReference type="Proteomes" id="UP000002195"/>
    </source>
</evidence>
<dbReference type="InterPro" id="IPR020472">
    <property type="entry name" value="WD40_PAC1"/>
</dbReference>
<dbReference type="Pfam" id="PF00400">
    <property type="entry name" value="WD40"/>
    <property type="match status" value="6"/>
</dbReference>
<feature type="compositionally biased region" description="Low complexity" evidence="7">
    <location>
        <begin position="29"/>
        <end position="67"/>
    </location>
</feature>
<feature type="repeat" description="WD" evidence="6">
    <location>
        <begin position="664"/>
        <end position="694"/>
    </location>
</feature>
<dbReference type="InterPro" id="IPR001680">
    <property type="entry name" value="WD40_rpt"/>
</dbReference>
<dbReference type="GO" id="GO:0006888">
    <property type="term" value="P:endoplasmic reticulum to Golgi vesicle-mediated transport"/>
    <property type="evidence" value="ECO:0000318"/>
    <property type="project" value="GO_Central"/>
</dbReference>
<dbReference type="SMART" id="SM00320">
    <property type="entry name" value="WD40"/>
    <property type="match status" value="7"/>
</dbReference>
<dbReference type="KEGG" id="ddi:DDB_G0286735"/>
<evidence type="ECO:0000313" key="8">
    <source>
        <dbReference type="EMBL" id="EAL64123.1"/>
    </source>
</evidence>
<accession>Q54LB2</accession>
<feature type="region of interest" description="Disordered" evidence="7">
    <location>
        <begin position="27"/>
        <end position="67"/>
    </location>
</feature>
<dbReference type="HOGENOM" id="CLU_026971_0_0_1"/>
<dbReference type="PROSITE" id="PS00518">
    <property type="entry name" value="ZF_RING_1"/>
    <property type="match status" value="1"/>
</dbReference>
<dbReference type="OMA" id="CMTVTNG"/>
<protein>
    <submittedName>
        <fullName evidence="8">Uncharacterized protein</fullName>
    </submittedName>
</protein>
<feature type="repeat" description="WD" evidence="6">
    <location>
        <begin position="468"/>
        <end position="507"/>
    </location>
</feature>
<keyword evidence="1 6" id="KW-0853">WD repeat</keyword>
<dbReference type="GO" id="GO:0006890">
    <property type="term" value="P:retrograde vesicle-mediated transport, Golgi to endoplasmic reticulum"/>
    <property type="evidence" value="ECO:0000318"/>
    <property type="project" value="GO_Central"/>
</dbReference>
<dbReference type="PROSITE" id="PS50294">
    <property type="entry name" value="WD_REPEATS_REGION"/>
    <property type="match status" value="4"/>
</dbReference>
<proteinExistence type="predicted"/>
<dbReference type="GO" id="GO:0006886">
    <property type="term" value="P:intracellular protein transport"/>
    <property type="evidence" value="ECO:0000318"/>
    <property type="project" value="GO_Central"/>
</dbReference>
<dbReference type="PANTHER" id="PTHR19848">
    <property type="entry name" value="WD40 REPEAT PROTEIN"/>
    <property type="match status" value="1"/>
</dbReference>
<sequence>MYYNQQQQQLQQPQQHQQLLHIERSSPVFSSASSNHSTTSGGGFNNNNNGNNNYYNNNGASSSSIQQSETSIDTHLFVSPPPTTLVCPLHNGIFNQPFIAKCGHTFCFSCIFKPHANSTSPNQSPINSSNSTSTNELLKCLNNISISHQSGNNNNNNNNSNNNSNSNIANNQNNTQQQQQQPQQNIFNNNTNIMICPIDKMSLREYEFFPNLALSSQINDLLIYCRWGIKKSSINGELVQDDQGCQQKIKLGLRIDHENVCEHAIIPCPYNRSCQPLKRFQLKQHTLICNHIHCNHRSAGCTFEGTKQQLEDHLQGCVYESIKDYIQRNEEQINTLRLHLEEKTTENDFLKKSIVQLTAGFNQLAMKLEAKTNKFEGTMRHIQASLEATQHQLSETVYDLNIIKKNSNLESVDIVDLKIPQLKCKGTFVGHNGPIWCMTVTNGMLISGSSDMKVKIWDLVTLKCKQVLSGHEGIVHTLAVIGNRLFSGSSDQTIRVWDLETFECLSVLRDDNTVCALVIAAGYLFSGSFQHIKVWDLETFECVQTLKGNSHWVRALTVSGGYLYSGAYNVVRVWDLANFECVQTIPGGSGSIYSLAVSNRRLLAGTYENTIVVWNLDTFEIINKLEGHIGAVYTLAVSDKKFYSGSYDSTIKVWNDSLVCVQTLNRHTSSVESIVVSSGCVFSGSADNSIKVWK</sequence>
<dbReference type="eggNOG" id="KOG0274">
    <property type="taxonomic scope" value="Eukaryota"/>
</dbReference>
<dbReference type="EMBL" id="AAFI02000089">
    <property type="protein sequence ID" value="EAL64123.1"/>
    <property type="molecule type" value="Genomic_DNA"/>
</dbReference>
<gene>
    <name evidence="8" type="ORF">DDB_G0286735</name>
</gene>
<dbReference type="GO" id="GO:0008270">
    <property type="term" value="F:zinc ion binding"/>
    <property type="evidence" value="ECO:0007669"/>
    <property type="project" value="UniProtKB-KW"/>
</dbReference>
<dbReference type="InterPro" id="IPR017907">
    <property type="entry name" value="Znf_RING_CS"/>
</dbReference>
<dbReference type="Gene3D" id="3.30.40.10">
    <property type="entry name" value="Zinc/RING finger domain, C3HC4 (zinc finger)"/>
    <property type="match status" value="2"/>
</dbReference>
<evidence type="ECO:0000256" key="5">
    <source>
        <dbReference type="ARBA" id="ARBA00022833"/>
    </source>
</evidence>
<evidence type="ECO:0000256" key="4">
    <source>
        <dbReference type="ARBA" id="ARBA00022771"/>
    </source>
</evidence>
<keyword evidence="4" id="KW-0863">Zinc-finger</keyword>
<name>Q54LB2_DICDI</name>
<keyword evidence="9" id="KW-1185">Reference proteome</keyword>
<dbReference type="SUPFAM" id="SSF49599">
    <property type="entry name" value="TRAF domain-like"/>
    <property type="match status" value="1"/>
</dbReference>
<keyword evidence="3" id="KW-0677">Repeat</keyword>
<evidence type="ECO:0000256" key="3">
    <source>
        <dbReference type="ARBA" id="ARBA00022737"/>
    </source>
</evidence>
<feature type="region of interest" description="Disordered" evidence="7">
    <location>
        <begin position="149"/>
        <end position="182"/>
    </location>
</feature>
<dbReference type="InterPro" id="IPR036322">
    <property type="entry name" value="WD40_repeat_dom_sf"/>
</dbReference>
<feature type="repeat" description="WD" evidence="6">
    <location>
        <begin position="428"/>
        <end position="467"/>
    </location>
</feature>
<organism evidence="8 9">
    <name type="scientific">Dictyostelium discoideum</name>
    <name type="common">Social amoeba</name>
    <dbReference type="NCBI Taxonomy" id="44689"/>
    <lineage>
        <taxon>Eukaryota</taxon>
        <taxon>Amoebozoa</taxon>
        <taxon>Evosea</taxon>
        <taxon>Eumycetozoa</taxon>
        <taxon>Dictyostelia</taxon>
        <taxon>Dictyosteliales</taxon>
        <taxon>Dictyosteliaceae</taxon>
        <taxon>Dictyostelium</taxon>
    </lineage>
</organism>
<dbReference type="SUPFAM" id="SSF50978">
    <property type="entry name" value="WD40 repeat-like"/>
    <property type="match status" value="1"/>
</dbReference>
<feature type="repeat" description="WD" evidence="6">
    <location>
        <begin position="625"/>
        <end position="655"/>
    </location>
</feature>
<dbReference type="Gene3D" id="2.130.10.10">
    <property type="entry name" value="YVTN repeat-like/Quinoprotein amine dehydrogenase"/>
    <property type="match status" value="2"/>
</dbReference>
<dbReference type="dictyBase" id="DDB_G0286735"/>
<evidence type="ECO:0000256" key="7">
    <source>
        <dbReference type="SAM" id="MobiDB-lite"/>
    </source>
</evidence>
<dbReference type="SUPFAM" id="SSF57850">
    <property type="entry name" value="RING/U-box"/>
    <property type="match status" value="1"/>
</dbReference>
<dbReference type="PROSITE" id="PS50082">
    <property type="entry name" value="WD_REPEATS_2"/>
    <property type="match status" value="4"/>
</dbReference>
<dbReference type="Proteomes" id="UP000002195">
    <property type="component" value="Unassembled WGS sequence"/>
</dbReference>
<evidence type="ECO:0000256" key="1">
    <source>
        <dbReference type="ARBA" id="ARBA00022574"/>
    </source>
</evidence>
<dbReference type="GO" id="GO:0006891">
    <property type="term" value="P:intra-Golgi vesicle-mediated transport"/>
    <property type="evidence" value="ECO:0000318"/>
    <property type="project" value="GO_Central"/>
</dbReference>